<evidence type="ECO:0000313" key="7">
    <source>
        <dbReference type="EMBL" id="RIY33245.1"/>
    </source>
</evidence>
<evidence type="ECO:0000256" key="5">
    <source>
        <dbReference type="SAM" id="MobiDB-lite"/>
    </source>
</evidence>
<comment type="subunit">
    <text evidence="3">Homodimer. Polymerizes to form a dynamic ring structure in a strictly GTP-dependent manner. Interacts directly with several other division proteins.</text>
</comment>
<dbReference type="Pfam" id="PF00091">
    <property type="entry name" value="Tubulin"/>
    <property type="match status" value="1"/>
</dbReference>
<dbReference type="EMBL" id="NRJF01000201">
    <property type="protein sequence ID" value="RIY33245.1"/>
    <property type="molecule type" value="Genomic_DNA"/>
</dbReference>
<dbReference type="OrthoDB" id="9813375at2"/>
<dbReference type="Gene3D" id="3.30.1330.20">
    <property type="entry name" value="Tubulin/FtsZ, C-terminal domain"/>
    <property type="match status" value="1"/>
</dbReference>
<dbReference type="GO" id="GO:0051258">
    <property type="term" value="P:protein polymerization"/>
    <property type="evidence" value="ECO:0007669"/>
    <property type="project" value="UniProtKB-UniRule"/>
</dbReference>
<keyword evidence="3" id="KW-0963">Cytoplasm</keyword>
<dbReference type="InterPro" id="IPR045061">
    <property type="entry name" value="FtsZ/CetZ"/>
</dbReference>
<feature type="region of interest" description="Disordered" evidence="5">
    <location>
        <begin position="379"/>
        <end position="421"/>
    </location>
</feature>
<comment type="similarity">
    <text evidence="3">Belongs to the FtsZ family.</text>
</comment>
<dbReference type="GO" id="GO:0043093">
    <property type="term" value="P:FtsZ-dependent cytokinesis"/>
    <property type="evidence" value="ECO:0007669"/>
    <property type="project" value="UniProtKB-UniRule"/>
</dbReference>
<dbReference type="GO" id="GO:0005525">
    <property type="term" value="F:GTP binding"/>
    <property type="evidence" value="ECO:0007669"/>
    <property type="project" value="UniProtKB-UniRule"/>
</dbReference>
<dbReference type="AlphaFoldDB" id="A0A3A1Y6K1"/>
<feature type="compositionally biased region" description="Polar residues" evidence="5">
    <location>
        <begin position="394"/>
        <end position="421"/>
    </location>
</feature>
<dbReference type="InterPro" id="IPR000158">
    <property type="entry name" value="Cell_div_FtsZ"/>
</dbReference>
<feature type="region of interest" description="Disordered" evidence="5">
    <location>
        <begin position="503"/>
        <end position="531"/>
    </location>
</feature>
<dbReference type="PANTHER" id="PTHR30314:SF3">
    <property type="entry name" value="MITOCHONDRIAL DIVISION PROTEIN FSZA"/>
    <property type="match status" value="1"/>
</dbReference>
<evidence type="ECO:0000259" key="6">
    <source>
        <dbReference type="SMART" id="SM00864"/>
    </source>
</evidence>
<reference evidence="7 8" key="1">
    <citation type="submission" date="2017-08" db="EMBL/GenBank/DDBJ databases">
        <title>Reclassification of Bisgaard taxon 37 and 44.</title>
        <authorList>
            <person name="Christensen H."/>
        </authorList>
    </citation>
    <scope>NUCLEOTIDE SEQUENCE [LARGE SCALE GENOMIC DNA]</scope>
    <source>
        <strain evidence="7 8">EEAB3T1</strain>
    </source>
</reference>
<keyword evidence="4" id="KW-0175">Coiled coil</keyword>
<keyword evidence="3" id="KW-0132">Cell division</keyword>
<feature type="binding site" evidence="3">
    <location>
        <position position="210"/>
    </location>
    <ligand>
        <name>GTP</name>
        <dbReference type="ChEBI" id="CHEBI:37565"/>
    </ligand>
</feature>
<dbReference type="Proteomes" id="UP000265964">
    <property type="component" value="Unassembled WGS sequence"/>
</dbReference>
<dbReference type="GO" id="GO:0032153">
    <property type="term" value="C:cell division site"/>
    <property type="evidence" value="ECO:0007669"/>
    <property type="project" value="UniProtKB-UniRule"/>
</dbReference>
<dbReference type="RefSeq" id="WP_119535137.1">
    <property type="nucleotide sequence ID" value="NZ_NRJF01000201.1"/>
</dbReference>
<evidence type="ECO:0000313" key="8">
    <source>
        <dbReference type="Proteomes" id="UP000265964"/>
    </source>
</evidence>
<organism evidence="7 8">
    <name type="scientific">Psittacicella gerlachiana</name>
    <dbReference type="NCBI Taxonomy" id="2028574"/>
    <lineage>
        <taxon>Bacteria</taxon>
        <taxon>Pseudomonadati</taxon>
        <taxon>Pseudomonadota</taxon>
        <taxon>Gammaproteobacteria</taxon>
        <taxon>Pasteurellales</taxon>
        <taxon>Psittacicellaceae</taxon>
        <taxon>Psittacicella</taxon>
    </lineage>
</organism>
<evidence type="ECO:0000256" key="1">
    <source>
        <dbReference type="ARBA" id="ARBA00022741"/>
    </source>
</evidence>
<dbReference type="PANTHER" id="PTHR30314">
    <property type="entry name" value="CELL DIVISION PROTEIN FTSZ-RELATED"/>
    <property type="match status" value="1"/>
</dbReference>
<dbReference type="GO" id="GO:0000917">
    <property type="term" value="P:division septum assembly"/>
    <property type="evidence" value="ECO:0007669"/>
    <property type="project" value="UniProtKB-KW"/>
</dbReference>
<dbReference type="GO" id="GO:0005737">
    <property type="term" value="C:cytoplasm"/>
    <property type="evidence" value="ECO:0007669"/>
    <property type="project" value="UniProtKB-SubCell"/>
</dbReference>
<evidence type="ECO:0000256" key="4">
    <source>
        <dbReference type="SAM" id="Coils"/>
    </source>
</evidence>
<feature type="binding site" evidence="3">
    <location>
        <begin position="134"/>
        <end position="136"/>
    </location>
    <ligand>
        <name>GTP</name>
        <dbReference type="ChEBI" id="CHEBI:37565"/>
    </ligand>
</feature>
<keyword evidence="3" id="KW-0131">Cell cycle</keyword>
<dbReference type="HAMAP" id="MF_00909">
    <property type="entry name" value="FtsZ"/>
    <property type="match status" value="1"/>
</dbReference>
<feature type="binding site" evidence="3">
    <location>
        <begin position="41"/>
        <end position="45"/>
    </location>
    <ligand>
        <name>GTP</name>
        <dbReference type="ChEBI" id="CHEBI:37565"/>
    </ligand>
</feature>
<dbReference type="InterPro" id="IPR036525">
    <property type="entry name" value="Tubulin/FtsZ_GTPase_sf"/>
</dbReference>
<dbReference type="Gene3D" id="3.40.50.1440">
    <property type="entry name" value="Tubulin/FtsZ, GTPase domain"/>
    <property type="match status" value="1"/>
</dbReference>
<evidence type="ECO:0000256" key="3">
    <source>
        <dbReference type="HAMAP-Rule" id="MF_00909"/>
    </source>
</evidence>
<dbReference type="SMART" id="SM00864">
    <property type="entry name" value="Tubulin"/>
    <property type="match status" value="1"/>
</dbReference>
<evidence type="ECO:0000256" key="2">
    <source>
        <dbReference type="ARBA" id="ARBA00023134"/>
    </source>
</evidence>
<feature type="binding site" evidence="3">
    <location>
        <position position="165"/>
    </location>
    <ligand>
        <name>GTP</name>
        <dbReference type="ChEBI" id="CHEBI:37565"/>
    </ligand>
</feature>
<keyword evidence="2 3" id="KW-0342">GTP-binding</keyword>
<keyword evidence="3" id="KW-0717">Septation</keyword>
<comment type="function">
    <text evidence="3">Essential cell division protein that forms a contractile ring structure (Z ring) at the future cell division site. The regulation of the ring assembly controls the timing and the location of cell division. One of the functions of the FtsZ ring is to recruit other cell division proteins to the septum to produce a new cell wall between the dividing cells. Binds GTP and shows GTPase activity.</text>
</comment>
<proteinExistence type="inferred from homology"/>
<comment type="subcellular location">
    <subcellularLocation>
        <location evidence="3">Cytoplasm</location>
    </subcellularLocation>
    <text evidence="3">Assembles at midcell at the inner surface of the cytoplasmic membrane.</text>
</comment>
<keyword evidence="1 3" id="KW-0547">Nucleotide-binding</keyword>
<accession>A0A3A1Y6K1</accession>
<feature type="coiled-coil region" evidence="4">
    <location>
        <begin position="320"/>
        <end position="347"/>
    </location>
</feature>
<feature type="compositionally biased region" description="Basic and acidic residues" evidence="5">
    <location>
        <begin position="382"/>
        <end position="393"/>
    </location>
</feature>
<feature type="domain" description="Tubulin/FtsZ GTPase" evidence="6">
    <location>
        <begin position="33"/>
        <end position="228"/>
    </location>
</feature>
<name>A0A3A1Y6K1_9GAMM</name>
<dbReference type="GO" id="GO:0003924">
    <property type="term" value="F:GTPase activity"/>
    <property type="evidence" value="ECO:0007669"/>
    <property type="project" value="UniProtKB-UniRule"/>
</dbReference>
<comment type="caution">
    <text evidence="7">The sequence shown here is derived from an EMBL/GenBank/DDBJ whole genome shotgun (WGS) entry which is preliminary data.</text>
</comment>
<dbReference type="PRINTS" id="PR00423">
    <property type="entry name" value="CELLDVISFTSZ"/>
</dbReference>
<gene>
    <name evidence="3" type="primary">ftsZ</name>
    <name evidence="7" type="ORF">CKF59_06495</name>
</gene>
<protein>
    <recommendedName>
        <fullName evidence="3">Cell division protein FtsZ</fullName>
    </recommendedName>
</protein>
<dbReference type="InterPro" id="IPR003008">
    <property type="entry name" value="Tubulin_FtsZ_GTPase"/>
</dbReference>
<sequence length="531" mass="58437">MTIPTNMENEIVLPVFNSNGGKTEMKERDQLEKIIVIGIGGAGNNAVDYLYKQPGYMDNVGKSVVHYIFNTDENCLNNLQCENKLVLGKDTLKGKGAGANINVGRNATVESIDEITEIVKGADLVFITAGMGGGTGTLGSSIVAETAKNVGAIVVSLVTLPFQYENRKRNAFYGIKNLYKYSDSLIMIDNQKIVDFYPDYEFTQGLDEANKILSNAISGVIKIIRNPTTINTDFEDLKTILNTGGKSQILYRSLEGEELASITENPDETIDYIYKEVTTSPLITRSNIEQATAFLILLECSSHFTQRIMNQFVSRFSRVNQEDDDSLDDLLDDLANLDDEKIESIENNGPQVIFAYNKLPNSEDGTPRLNITIVATGMGTHDSNRNQEQHETPIQESAYRSQSIKAQPQTSQTAPKVAPNTNNLAIKQNAEAKVLDTKPTPAVKEEATSNSDILLAGLQNLDEASRQKLLELLGGAQVATNNNPKVEEEYRSPVLPESNNLFVNQEATNKSTQEKPATKLSFSDDDLDIDE</sequence>
<feature type="binding site" evidence="3">
    <location>
        <position position="167"/>
    </location>
    <ligand>
        <name>GTP</name>
        <dbReference type="ChEBI" id="CHEBI:37565"/>
    </ligand>
</feature>
<dbReference type="InterPro" id="IPR037103">
    <property type="entry name" value="Tubulin/FtsZ-like_C"/>
</dbReference>
<dbReference type="SUPFAM" id="SSF52490">
    <property type="entry name" value="Tubulin nucleotide-binding domain-like"/>
    <property type="match status" value="1"/>
</dbReference>
<keyword evidence="8" id="KW-1185">Reference proteome</keyword>